<protein>
    <recommendedName>
        <fullName evidence="3">DNA binding domain-containing protein, excisionase family</fullName>
    </recommendedName>
</protein>
<dbReference type="RefSeq" id="WP_146198172.1">
    <property type="nucleotide sequence ID" value="NZ_QGDI01000006.1"/>
</dbReference>
<dbReference type="AlphaFoldDB" id="A0A315XYM0"/>
<dbReference type="Proteomes" id="UP000245720">
    <property type="component" value="Unassembled WGS sequence"/>
</dbReference>
<comment type="caution">
    <text evidence="1">The sequence shown here is derived from an EMBL/GenBank/DDBJ whole genome shotgun (WGS) entry which is preliminary data.</text>
</comment>
<evidence type="ECO:0000313" key="1">
    <source>
        <dbReference type="EMBL" id="PWJ12695.1"/>
    </source>
</evidence>
<dbReference type="OrthoDB" id="1822938at2"/>
<evidence type="ECO:0000313" key="2">
    <source>
        <dbReference type="Proteomes" id="UP000245720"/>
    </source>
</evidence>
<accession>A0A315XYM0</accession>
<evidence type="ECO:0008006" key="3">
    <source>
        <dbReference type="Google" id="ProtNLM"/>
    </source>
</evidence>
<organism evidence="1 2">
    <name type="scientific">Ruminococcus flavefaciens</name>
    <dbReference type="NCBI Taxonomy" id="1265"/>
    <lineage>
        <taxon>Bacteria</taxon>
        <taxon>Bacillati</taxon>
        <taxon>Bacillota</taxon>
        <taxon>Clostridia</taxon>
        <taxon>Eubacteriales</taxon>
        <taxon>Oscillospiraceae</taxon>
        <taxon>Ruminococcus</taxon>
    </lineage>
</organism>
<gene>
    <name evidence="1" type="ORF">IE37_01780</name>
</gene>
<dbReference type="EMBL" id="QGDI01000006">
    <property type="protein sequence ID" value="PWJ12695.1"/>
    <property type="molecule type" value="Genomic_DNA"/>
</dbReference>
<sequence>MKPTNDYRPLMLPINATAERSGLSAYIIRKWSLDGTIKAIRAGNKIYVNNDSLDEYLNCTSLYTDTEQAVKPISAKLT</sequence>
<reference evidence="1 2" key="1">
    <citation type="submission" date="2018-05" db="EMBL/GenBank/DDBJ databases">
        <title>The Hungate 1000. A catalogue of reference genomes from the rumen microbiome.</title>
        <authorList>
            <person name="Kelly W."/>
        </authorList>
    </citation>
    <scope>NUCLEOTIDE SEQUENCE [LARGE SCALE GENOMIC DNA]</scope>
    <source>
        <strain evidence="1 2">SAb67</strain>
    </source>
</reference>
<proteinExistence type="predicted"/>
<name>A0A315XYM0_RUMFL</name>